<feature type="domain" description="Integrase catalytic" evidence="1">
    <location>
        <begin position="184"/>
        <end position="381"/>
    </location>
</feature>
<dbReference type="RefSeq" id="WP_099643329.1">
    <property type="nucleotide sequence ID" value="NZ_NKHF01000084.1"/>
</dbReference>
<organism evidence="2 3">
    <name type="scientific">Pseudoalteromonas piscicida</name>
    <dbReference type="NCBI Taxonomy" id="43662"/>
    <lineage>
        <taxon>Bacteria</taxon>
        <taxon>Pseudomonadati</taxon>
        <taxon>Pseudomonadota</taxon>
        <taxon>Gammaproteobacteria</taxon>
        <taxon>Alteromonadales</taxon>
        <taxon>Pseudoalteromonadaceae</taxon>
        <taxon>Pseudoalteromonas</taxon>
    </lineage>
</organism>
<sequence length="548" mass="62199">MHPAVAKFKNLPSLPGTKNWSQASDSARKKAQARATIIKHLAAMNCTFEAAFNQLTSSVKTGLITPAIHQAINAVGKLPSRATLYNWHNAYKEYGMEGLLPNNKGRAAKQPNWAHRALELYHAVNSPSFAQVADQLIKEGYKAEDYQVRRFINGLPHELGPQSPYRIGNKLYREKHKDHLIRSTEHIPPGFLYNGDGHTLDVYLAHPSTGKPWRAELTAFQDVASRCIVGWELGEAESSISTLTALTRAIRTHSHIPSILYIDNGSGYKSQMMADECTGVYAQFDIDTIFAIPGNARAKWIERFFLHMEDRVGKRFASYCGRDHNDRHKQLVLKEVRQGKRTLPTVDEWVAEFTAFLHDYHNSPHPEIKGKTRIEVWEEGLQQDAPPATDFVILPREKVNVRRGRIRLHNRYYSADYLHQFNGQELVAGYDLHDDTFINLYEKTGEFIMVCQLKNKSHAIPTSRIEQKQSERLVNQEKRLLNHLAEKQARAAQKRIVDVAAVEALAADTSALTHQAPQTYSIDINDFAVDLDEYEPELAEAFVLEDDE</sequence>
<dbReference type="Proteomes" id="UP000228621">
    <property type="component" value="Unassembled WGS sequence"/>
</dbReference>
<dbReference type="InterPro" id="IPR001584">
    <property type="entry name" value="Integrase_cat-core"/>
</dbReference>
<name>A0A2A5JM47_PSEO7</name>
<dbReference type="InterPro" id="IPR036397">
    <property type="entry name" value="RNaseH_sf"/>
</dbReference>
<dbReference type="AlphaFoldDB" id="A0A2A5JM47"/>
<gene>
    <name evidence="2" type="ORF">CEX98_17585</name>
</gene>
<dbReference type="Gene3D" id="3.30.420.10">
    <property type="entry name" value="Ribonuclease H-like superfamily/Ribonuclease H"/>
    <property type="match status" value="1"/>
</dbReference>
<dbReference type="GO" id="GO:0003676">
    <property type="term" value="F:nucleic acid binding"/>
    <property type="evidence" value="ECO:0007669"/>
    <property type="project" value="InterPro"/>
</dbReference>
<dbReference type="PROSITE" id="PS50994">
    <property type="entry name" value="INTEGRASE"/>
    <property type="match status" value="1"/>
</dbReference>
<dbReference type="InterPro" id="IPR015378">
    <property type="entry name" value="Transposase-like_Mu_C"/>
</dbReference>
<evidence type="ECO:0000313" key="2">
    <source>
        <dbReference type="EMBL" id="PCK30437.1"/>
    </source>
</evidence>
<evidence type="ECO:0000259" key="1">
    <source>
        <dbReference type="PROSITE" id="PS50994"/>
    </source>
</evidence>
<dbReference type="SUPFAM" id="SSF50610">
    <property type="entry name" value="mu transposase, C-terminal domain"/>
    <property type="match status" value="1"/>
</dbReference>
<evidence type="ECO:0000313" key="3">
    <source>
        <dbReference type="Proteomes" id="UP000228621"/>
    </source>
</evidence>
<comment type="caution">
    <text evidence="2">The sequence shown here is derived from an EMBL/GenBank/DDBJ whole genome shotgun (WGS) entry which is preliminary data.</text>
</comment>
<dbReference type="GO" id="GO:0015074">
    <property type="term" value="P:DNA integration"/>
    <property type="evidence" value="ECO:0007669"/>
    <property type="project" value="InterPro"/>
</dbReference>
<protein>
    <recommendedName>
        <fullName evidence="1">Integrase catalytic domain-containing protein</fullName>
    </recommendedName>
</protein>
<keyword evidence="3" id="KW-1185">Reference proteome</keyword>
<dbReference type="SUPFAM" id="SSF53098">
    <property type="entry name" value="Ribonuclease H-like"/>
    <property type="match status" value="1"/>
</dbReference>
<dbReference type="Pfam" id="PF09299">
    <property type="entry name" value="Mu-transpos_C"/>
    <property type="match status" value="1"/>
</dbReference>
<dbReference type="InterPro" id="IPR009004">
    <property type="entry name" value="Transposase_Mu_C"/>
</dbReference>
<accession>A0A2A5JM47</accession>
<reference evidence="3" key="1">
    <citation type="journal article" date="2019" name="Genome Announc.">
        <title>Draft Genome Sequence of Pseudoalteromonas piscicida Strain 36Y ROTHPW, an Hypersaline Seawater Isolate from the South Coast of Sonora, Mexico.</title>
        <authorList>
            <person name="Sanchez-Diaz R."/>
            <person name="Molina-Garza Z.J."/>
            <person name="Cruz-Suarez L.E."/>
            <person name="Selvin J."/>
            <person name="Kiran G.S."/>
            <person name="Ibarra-Gamez J.C."/>
            <person name="Gomez-Gil B."/>
            <person name="Galaviz-Silva L."/>
        </authorList>
    </citation>
    <scope>NUCLEOTIDE SEQUENCE [LARGE SCALE GENOMIC DNA]</scope>
    <source>
        <strain evidence="3">36Y_RITHPW</strain>
    </source>
</reference>
<proteinExistence type="predicted"/>
<dbReference type="OrthoDB" id="501284at2"/>
<dbReference type="EMBL" id="NKHF01000084">
    <property type="protein sequence ID" value="PCK30437.1"/>
    <property type="molecule type" value="Genomic_DNA"/>
</dbReference>
<dbReference type="InterPro" id="IPR012337">
    <property type="entry name" value="RNaseH-like_sf"/>
</dbReference>